<dbReference type="InterPro" id="IPR012340">
    <property type="entry name" value="NA-bd_OB-fold"/>
</dbReference>
<evidence type="ECO:0000313" key="8">
    <source>
        <dbReference type="Proteomes" id="UP000177763"/>
    </source>
</evidence>
<keyword evidence="3 4" id="KW-0648">Protein biosynthesis</keyword>
<dbReference type="CDD" id="cd04451">
    <property type="entry name" value="S1_IF1"/>
    <property type="match status" value="1"/>
</dbReference>
<dbReference type="InterPro" id="IPR004368">
    <property type="entry name" value="TIF_IF1"/>
</dbReference>
<keyword evidence="4" id="KW-0963">Cytoplasm</keyword>
<evidence type="ECO:0000259" key="6">
    <source>
        <dbReference type="PROSITE" id="PS50832"/>
    </source>
</evidence>
<evidence type="ECO:0000313" key="7">
    <source>
        <dbReference type="EMBL" id="OGC56379.1"/>
    </source>
</evidence>
<dbReference type="GO" id="GO:0019843">
    <property type="term" value="F:rRNA binding"/>
    <property type="evidence" value="ECO:0007669"/>
    <property type="project" value="UniProtKB-UniRule"/>
</dbReference>
<gene>
    <name evidence="4" type="primary">infA</name>
    <name evidence="7" type="ORF">A3H26_00360</name>
</gene>
<dbReference type="PANTHER" id="PTHR33370:SF1">
    <property type="entry name" value="TRANSLATION INITIATION FACTOR IF-1, CHLOROPLASTIC"/>
    <property type="match status" value="1"/>
</dbReference>
<keyword evidence="2 4" id="KW-0396">Initiation factor</keyword>
<evidence type="ECO:0000256" key="3">
    <source>
        <dbReference type="ARBA" id="ARBA00022917"/>
    </source>
</evidence>
<reference evidence="7 8" key="1">
    <citation type="journal article" date="2016" name="Nat. Commun.">
        <title>Thousands of microbial genomes shed light on interconnected biogeochemical processes in an aquifer system.</title>
        <authorList>
            <person name="Anantharaman K."/>
            <person name="Brown C.T."/>
            <person name="Hug L.A."/>
            <person name="Sharon I."/>
            <person name="Castelle C.J."/>
            <person name="Probst A.J."/>
            <person name="Thomas B.C."/>
            <person name="Singh A."/>
            <person name="Wilkins M.J."/>
            <person name="Karaoz U."/>
            <person name="Brodie E.L."/>
            <person name="Williams K.H."/>
            <person name="Hubbard S.S."/>
            <person name="Banfield J.F."/>
        </authorList>
    </citation>
    <scope>NUCLEOTIDE SEQUENCE [LARGE SCALE GENOMIC DNA]</scope>
</reference>
<comment type="function">
    <text evidence="4">One of the essential components for the initiation of protein synthesis. Stabilizes the binding of IF-2 and IF-3 on the 30S subunit to which N-formylmethionyl-tRNA(fMet) subsequently binds. Helps modulate mRNA selection, yielding the 30S pre-initiation complex (PIC). Upon addition of the 50S ribosomal subunit IF-1, IF-2 and IF-3 are released leaving the mature 70S translation initiation complex.</text>
</comment>
<evidence type="ECO:0000256" key="5">
    <source>
        <dbReference type="NCBIfam" id="TIGR00008"/>
    </source>
</evidence>
<keyword evidence="4" id="KW-0699">rRNA-binding</keyword>
<comment type="caution">
    <text evidence="7">The sequence shown here is derived from an EMBL/GenBank/DDBJ whole genome shotgun (WGS) entry which is preliminary data.</text>
</comment>
<dbReference type="GO" id="GO:0043022">
    <property type="term" value="F:ribosome binding"/>
    <property type="evidence" value="ECO:0007669"/>
    <property type="project" value="UniProtKB-UniRule"/>
</dbReference>
<evidence type="ECO:0000256" key="1">
    <source>
        <dbReference type="ARBA" id="ARBA00010939"/>
    </source>
</evidence>
<proteinExistence type="inferred from homology"/>
<dbReference type="Proteomes" id="UP000177763">
    <property type="component" value="Unassembled WGS sequence"/>
</dbReference>
<dbReference type="AlphaFoldDB" id="A0A1F4VGU4"/>
<dbReference type="Gene3D" id="2.40.50.140">
    <property type="entry name" value="Nucleic acid-binding proteins"/>
    <property type="match status" value="1"/>
</dbReference>
<dbReference type="InterPro" id="IPR006196">
    <property type="entry name" value="RNA-binding_domain_S1_IF1"/>
</dbReference>
<evidence type="ECO:0000256" key="4">
    <source>
        <dbReference type="HAMAP-Rule" id="MF_00075"/>
    </source>
</evidence>
<name>A0A1F4VGU4_UNCKA</name>
<dbReference type="GO" id="GO:0005829">
    <property type="term" value="C:cytosol"/>
    <property type="evidence" value="ECO:0007669"/>
    <property type="project" value="TreeGrafter"/>
</dbReference>
<protein>
    <recommendedName>
        <fullName evidence="4 5">Translation initiation factor IF-1</fullName>
    </recommendedName>
</protein>
<dbReference type="EMBL" id="MEVN01000039">
    <property type="protein sequence ID" value="OGC56379.1"/>
    <property type="molecule type" value="Genomic_DNA"/>
</dbReference>
<organism evidence="7 8">
    <name type="scientific">candidate division WWE3 bacterium RIFCSPLOWO2_12_FULL_36_10</name>
    <dbReference type="NCBI Taxonomy" id="1802630"/>
    <lineage>
        <taxon>Bacteria</taxon>
        <taxon>Katanobacteria</taxon>
    </lineage>
</organism>
<dbReference type="GO" id="GO:0003743">
    <property type="term" value="F:translation initiation factor activity"/>
    <property type="evidence" value="ECO:0007669"/>
    <property type="project" value="UniProtKB-UniRule"/>
</dbReference>
<dbReference type="HAMAP" id="MF_00075">
    <property type="entry name" value="IF_1"/>
    <property type="match status" value="1"/>
</dbReference>
<dbReference type="NCBIfam" id="TIGR00008">
    <property type="entry name" value="infA"/>
    <property type="match status" value="1"/>
</dbReference>
<dbReference type="PROSITE" id="PS50832">
    <property type="entry name" value="S1_IF1_TYPE"/>
    <property type="match status" value="1"/>
</dbReference>
<comment type="subcellular location">
    <subcellularLocation>
        <location evidence="4">Cytoplasm</location>
    </subcellularLocation>
</comment>
<sequence length="82" mass="9364">MGNKQVIIKNGKVLEAHMGGMFTIVLEDESVVMAVLSGKLRKFRIRILPGDRVKVEFSPHDLTRGRISYRYAEKEENTQDES</sequence>
<comment type="similarity">
    <text evidence="1 4">Belongs to the IF-1 family.</text>
</comment>
<dbReference type="SUPFAM" id="SSF50249">
    <property type="entry name" value="Nucleic acid-binding proteins"/>
    <property type="match status" value="1"/>
</dbReference>
<keyword evidence="4" id="KW-0694">RNA-binding</keyword>
<dbReference type="STRING" id="1802630.A3H26_00360"/>
<comment type="subunit">
    <text evidence="4">Component of the 30S ribosomal translation pre-initiation complex which assembles on the 30S ribosome in the order IF-2 and IF-3, IF-1 and N-formylmethionyl-tRNA(fMet); mRNA recruitment can occur at any time during PIC assembly.</text>
</comment>
<evidence type="ECO:0000256" key="2">
    <source>
        <dbReference type="ARBA" id="ARBA00022540"/>
    </source>
</evidence>
<accession>A0A1F4VGU4</accession>
<dbReference type="PANTHER" id="PTHR33370">
    <property type="entry name" value="TRANSLATION INITIATION FACTOR IF-1, CHLOROPLASTIC"/>
    <property type="match status" value="1"/>
</dbReference>
<feature type="domain" description="S1-like" evidence="6">
    <location>
        <begin position="1"/>
        <end position="72"/>
    </location>
</feature>
<dbReference type="Pfam" id="PF01176">
    <property type="entry name" value="eIF-1a"/>
    <property type="match status" value="1"/>
</dbReference>